<evidence type="ECO:0000313" key="1">
    <source>
        <dbReference type="EMBL" id="JAD71039.1"/>
    </source>
</evidence>
<organism evidence="1">
    <name type="scientific">Arundo donax</name>
    <name type="common">Giant reed</name>
    <name type="synonym">Donax arundinaceus</name>
    <dbReference type="NCBI Taxonomy" id="35708"/>
    <lineage>
        <taxon>Eukaryota</taxon>
        <taxon>Viridiplantae</taxon>
        <taxon>Streptophyta</taxon>
        <taxon>Embryophyta</taxon>
        <taxon>Tracheophyta</taxon>
        <taxon>Spermatophyta</taxon>
        <taxon>Magnoliopsida</taxon>
        <taxon>Liliopsida</taxon>
        <taxon>Poales</taxon>
        <taxon>Poaceae</taxon>
        <taxon>PACMAD clade</taxon>
        <taxon>Arundinoideae</taxon>
        <taxon>Arundineae</taxon>
        <taxon>Arundo</taxon>
    </lineage>
</organism>
<dbReference type="EMBL" id="GBRH01226856">
    <property type="protein sequence ID" value="JAD71039.1"/>
    <property type="molecule type" value="Transcribed_RNA"/>
</dbReference>
<proteinExistence type="predicted"/>
<sequence length="22" mass="2671">MWQSKNNSIQVIHQRNIMESIN</sequence>
<reference evidence="1" key="2">
    <citation type="journal article" date="2015" name="Data Brief">
        <title>Shoot transcriptome of the giant reed, Arundo donax.</title>
        <authorList>
            <person name="Barrero R.A."/>
            <person name="Guerrero F.D."/>
            <person name="Moolhuijzen P."/>
            <person name="Goolsby J.A."/>
            <person name="Tidwell J."/>
            <person name="Bellgard S.E."/>
            <person name="Bellgard M.I."/>
        </authorList>
    </citation>
    <scope>NUCLEOTIDE SEQUENCE</scope>
    <source>
        <tissue evidence="1">Shoot tissue taken approximately 20 cm above the soil surface</tissue>
    </source>
</reference>
<protein>
    <submittedName>
        <fullName evidence="1">Uncharacterized protein</fullName>
    </submittedName>
</protein>
<name>A0A0A9C416_ARUDO</name>
<accession>A0A0A9C416</accession>
<reference evidence="1" key="1">
    <citation type="submission" date="2014-09" db="EMBL/GenBank/DDBJ databases">
        <authorList>
            <person name="Magalhaes I.L.F."/>
            <person name="Oliveira U."/>
            <person name="Santos F.R."/>
            <person name="Vidigal T.H.D.A."/>
            <person name="Brescovit A.D."/>
            <person name="Santos A.J."/>
        </authorList>
    </citation>
    <scope>NUCLEOTIDE SEQUENCE</scope>
    <source>
        <tissue evidence="1">Shoot tissue taken approximately 20 cm above the soil surface</tissue>
    </source>
</reference>
<dbReference type="AlphaFoldDB" id="A0A0A9C416"/>